<comment type="caution">
    <text evidence="5">The sequence shown here is derived from an EMBL/GenBank/DDBJ whole genome shotgun (WGS) entry which is preliminary data.</text>
</comment>
<evidence type="ECO:0000313" key="6">
    <source>
        <dbReference type="Proteomes" id="UP000235145"/>
    </source>
</evidence>
<keyword evidence="6" id="KW-1185">Reference proteome</keyword>
<gene>
    <name evidence="5" type="ORF">LSAT_V11C600310580</name>
</gene>
<accession>A0A9R1X5D1</accession>
<dbReference type="InterPro" id="IPR036869">
    <property type="entry name" value="J_dom_sf"/>
</dbReference>
<comment type="subcellular location">
    <subcellularLocation>
        <location evidence="1">Mitochondrion inner membrane</location>
    </subcellularLocation>
</comment>
<reference evidence="5 6" key="1">
    <citation type="journal article" date="2017" name="Nat. Commun.">
        <title>Genome assembly with in vitro proximity ligation data and whole-genome triplication in lettuce.</title>
        <authorList>
            <person name="Reyes-Chin-Wo S."/>
            <person name="Wang Z."/>
            <person name="Yang X."/>
            <person name="Kozik A."/>
            <person name="Arikit S."/>
            <person name="Song C."/>
            <person name="Xia L."/>
            <person name="Froenicke L."/>
            <person name="Lavelle D.O."/>
            <person name="Truco M.J."/>
            <person name="Xia R."/>
            <person name="Zhu S."/>
            <person name="Xu C."/>
            <person name="Xu H."/>
            <person name="Xu X."/>
            <person name="Cox K."/>
            <person name="Korf I."/>
            <person name="Meyers B.C."/>
            <person name="Michelmore R.W."/>
        </authorList>
    </citation>
    <scope>NUCLEOTIDE SEQUENCE [LARGE SCALE GENOMIC DNA]</scope>
    <source>
        <strain evidence="6">cv. Salinas</strain>
        <tissue evidence="5">Seedlings</tissue>
    </source>
</reference>
<dbReference type="PANTHER" id="PTHR12763:SF51">
    <property type="entry name" value="MITOCHONDRIAL IMPORT INNER MEMBRANE TRANSLOCASE SUBUNIT TIM14-3"/>
    <property type="match status" value="1"/>
</dbReference>
<evidence type="ECO:0000256" key="4">
    <source>
        <dbReference type="ARBA" id="ARBA00023136"/>
    </source>
</evidence>
<keyword evidence="2" id="KW-0999">Mitochondrion inner membrane</keyword>
<keyword evidence="4" id="KW-0472">Membrane</keyword>
<evidence type="ECO:0000313" key="5">
    <source>
        <dbReference type="EMBL" id="KAJ0199896.1"/>
    </source>
</evidence>
<sequence length="86" mass="9764">MTGLVIAATAYAGRYGIQVWQAFKARPASPVAFRKFYQGGFQPQMTRREAALILGVRYIIYITTKSSIHLHVFLYYELCVFNGLNV</sequence>
<name>A0A9R1X5D1_LACSA</name>
<dbReference type="GO" id="GO:0005743">
    <property type="term" value="C:mitochondrial inner membrane"/>
    <property type="evidence" value="ECO:0007669"/>
    <property type="project" value="UniProtKB-SubCell"/>
</dbReference>
<dbReference type="Gene3D" id="1.10.287.110">
    <property type="entry name" value="DnaJ domain"/>
    <property type="match status" value="1"/>
</dbReference>
<organism evidence="5 6">
    <name type="scientific">Lactuca sativa</name>
    <name type="common">Garden lettuce</name>
    <dbReference type="NCBI Taxonomy" id="4236"/>
    <lineage>
        <taxon>Eukaryota</taxon>
        <taxon>Viridiplantae</taxon>
        <taxon>Streptophyta</taxon>
        <taxon>Embryophyta</taxon>
        <taxon>Tracheophyta</taxon>
        <taxon>Spermatophyta</taxon>
        <taxon>Magnoliopsida</taxon>
        <taxon>eudicotyledons</taxon>
        <taxon>Gunneridae</taxon>
        <taxon>Pentapetalae</taxon>
        <taxon>asterids</taxon>
        <taxon>campanulids</taxon>
        <taxon>Asterales</taxon>
        <taxon>Asteraceae</taxon>
        <taxon>Cichorioideae</taxon>
        <taxon>Cichorieae</taxon>
        <taxon>Lactucinae</taxon>
        <taxon>Lactuca</taxon>
    </lineage>
</organism>
<protein>
    <submittedName>
        <fullName evidence="5">Uncharacterized protein</fullName>
    </submittedName>
</protein>
<keyword evidence="3" id="KW-0496">Mitochondrion</keyword>
<evidence type="ECO:0000256" key="2">
    <source>
        <dbReference type="ARBA" id="ARBA00022792"/>
    </source>
</evidence>
<evidence type="ECO:0000256" key="3">
    <source>
        <dbReference type="ARBA" id="ARBA00023128"/>
    </source>
</evidence>
<dbReference type="Proteomes" id="UP000235145">
    <property type="component" value="Unassembled WGS sequence"/>
</dbReference>
<proteinExistence type="predicted"/>
<dbReference type="PANTHER" id="PTHR12763">
    <property type="match status" value="1"/>
</dbReference>
<evidence type="ECO:0000256" key="1">
    <source>
        <dbReference type="ARBA" id="ARBA00004273"/>
    </source>
</evidence>
<dbReference type="AlphaFoldDB" id="A0A9R1X5D1"/>
<dbReference type="EMBL" id="NBSK02000006">
    <property type="protein sequence ID" value="KAJ0199896.1"/>
    <property type="molecule type" value="Genomic_DNA"/>
</dbReference>